<dbReference type="RefSeq" id="WP_344267010.1">
    <property type="nucleotide sequence ID" value="NZ_BAAAHV010000005.1"/>
</dbReference>
<feature type="chain" id="PRO_5045812109" evidence="2">
    <location>
        <begin position="19"/>
        <end position="248"/>
    </location>
</feature>
<proteinExistence type="predicted"/>
<feature type="signal peptide" evidence="2">
    <location>
        <begin position="1"/>
        <end position="18"/>
    </location>
</feature>
<keyword evidence="2" id="KW-0732">Signal</keyword>
<feature type="compositionally biased region" description="Low complexity" evidence="1">
    <location>
        <begin position="28"/>
        <end position="43"/>
    </location>
</feature>
<reference evidence="4" key="1">
    <citation type="journal article" date="2019" name="Int. J. Syst. Evol. Microbiol.">
        <title>The Global Catalogue of Microorganisms (GCM) 10K type strain sequencing project: providing services to taxonomists for standard genome sequencing and annotation.</title>
        <authorList>
            <consortium name="The Broad Institute Genomics Platform"/>
            <consortium name="The Broad Institute Genome Sequencing Center for Infectious Disease"/>
            <person name="Wu L."/>
            <person name="Ma J."/>
        </authorList>
    </citation>
    <scope>NUCLEOTIDE SEQUENCE [LARGE SCALE GENOMIC DNA]</scope>
    <source>
        <strain evidence="4">CGMCC 4.7638</strain>
    </source>
</reference>
<name>A0ABW5IC45_9PSEU</name>
<evidence type="ECO:0000313" key="3">
    <source>
        <dbReference type="EMBL" id="MFD2486759.1"/>
    </source>
</evidence>
<sequence length="248" mass="25507">MIFVGLAAIAAFVVIAHARTTPVTLSNPPGAALPGPGQLPGDPETALATRSMPWLPAQAAQPHPQSTRIAGPPIVLPAPSQRAGLWIPDGFPPTPEGALAQLAALNQAALSGGDPETYDRAYAQLALPGAPPVAEAGLHVLLREFRNAAGIAAGEMTDGLTVRYEVTHGLIKGTADHGRYVVACTLGQFSVDFQGQGTSVGVGDCQALRWTGNTWRVSPGPRAAYAPSAWPGTGESVDVGYRALDGAR</sequence>
<evidence type="ECO:0000256" key="1">
    <source>
        <dbReference type="SAM" id="MobiDB-lite"/>
    </source>
</evidence>
<accession>A0ABW5IC45</accession>
<feature type="region of interest" description="Disordered" evidence="1">
    <location>
        <begin position="24"/>
        <end position="46"/>
    </location>
</feature>
<gene>
    <name evidence="3" type="ORF">ACFSUT_41260</name>
</gene>
<evidence type="ECO:0000313" key="4">
    <source>
        <dbReference type="Proteomes" id="UP001597542"/>
    </source>
</evidence>
<protein>
    <submittedName>
        <fullName evidence="3">Uncharacterized protein</fullName>
    </submittedName>
</protein>
<organism evidence="3 4">
    <name type="scientific">Amycolatopsis albidoflavus</name>
    <dbReference type="NCBI Taxonomy" id="102226"/>
    <lineage>
        <taxon>Bacteria</taxon>
        <taxon>Bacillati</taxon>
        <taxon>Actinomycetota</taxon>
        <taxon>Actinomycetes</taxon>
        <taxon>Pseudonocardiales</taxon>
        <taxon>Pseudonocardiaceae</taxon>
        <taxon>Amycolatopsis</taxon>
    </lineage>
</organism>
<dbReference type="Proteomes" id="UP001597542">
    <property type="component" value="Unassembled WGS sequence"/>
</dbReference>
<keyword evidence="4" id="KW-1185">Reference proteome</keyword>
<comment type="caution">
    <text evidence="3">The sequence shown here is derived from an EMBL/GenBank/DDBJ whole genome shotgun (WGS) entry which is preliminary data.</text>
</comment>
<evidence type="ECO:0000256" key="2">
    <source>
        <dbReference type="SAM" id="SignalP"/>
    </source>
</evidence>
<dbReference type="EMBL" id="JBHUKQ010000024">
    <property type="protein sequence ID" value="MFD2486759.1"/>
    <property type="molecule type" value="Genomic_DNA"/>
</dbReference>